<dbReference type="Proteomes" id="UP000196205">
    <property type="component" value="Chromosome"/>
</dbReference>
<proteinExistence type="inferred from homology"/>
<gene>
    <name evidence="4" type="ORF">S1001342_00801</name>
</gene>
<dbReference type="CDD" id="cd00254">
    <property type="entry name" value="LT-like"/>
    <property type="match status" value="1"/>
</dbReference>
<dbReference type="InterPro" id="IPR023346">
    <property type="entry name" value="Lysozyme-like_dom_sf"/>
</dbReference>
<dbReference type="PANTHER" id="PTHR37423">
    <property type="entry name" value="SOLUBLE LYTIC MUREIN TRANSGLYCOSYLASE-RELATED"/>
    <property type="match status" value="1"/>
</dbReference>
<evidence type="ECO:0000256" key="1">
    <source>
        <dbReference type="ARBA" id="ARBA00007734"/>
    </source>
</evidence>
<feature type="domain" description="Transglycosylase SLT" evidence="3">
    <location>
        <begin position="97"/>
        <end position="203"/>
    </location>
</feature>
<comment type="similarity">
    <text evidence="1">Belongs to the transglycosylase Slt family.</text>
</comment>
<evidence type="ECO:0000259" key="3">
    <source>
        <dbReference type="Pfam" id="PF01464"/>
    </source>
</evidence>
<dbReference type="SUPFAM" id="SSF53955">
    <property type="entry name" value="Lysozyme-like"/>
    <property type="match status" value="1"/>
</dbReference>
<evidence type="ECO:0000313" key="4">
    <source>
        <dbReference type="EMBL" id="ARW47157.1"/>
    </source>
</evidence>
<dbReference type="AlphaFoldDB" id="A0A1Y0Y3X0"/>
<accession>A0A1Y0Y3X0</accession>
<dbReference type="Pfam" id="PF01464">
    <property type="entry name" value="SLT"/>
    <property type="match status" value="1"/>
</dbReference>
<evidence type="ECO:0000313" key="5">
    <source>
        <dbReference type="Proteomes" id="UP000196205"/>
    </source>
</evidence>
<comment type="similarity">
    <text evidence="2">Belongs to the virb1 family.</text>
</comment>
<reference evidence="4 5" key="1">
    <citation type="submission" date="2017-05" db="EMBL/GenBank/DDBJ databases">
        <title>Genome sequence of Acetobacter pasteurianus subsp. pasteurianus strain SRCM101342.</title>
        <authorList>
            <person name="Cho S.H."/>
        </authorList>
    </citation>
    <scope>NUCLEOTIDE SEQUENCE [LARGE SCALE GENOMIC DNA]</scope>
    <source>
        <strain evidence="4 5">SRCM101342</strain>
    </source>
</reference>
<name>A0A1Y0Y3X0_ACEPA</name>
<dbReference type="EMBL" id="CP021509">
    <property type="protein sequence ID" value="ARW47157.1"/>
    <property type="molecule type" value="Genomic_DNA"/>
</dbReference>
<dbReference type="InterPro" id="IPR008258">
    <property type="entry name" value="Transglycosylase_SLT_dom_1"/>
</dbReference>
<dbReference type="Gene3D" id="1.10.530.10">
    <property type="match status" value="1"/>
</dbReference>
<evidence type="ECO:0000256" key="2">
    <source>
        <dbReference type="ARBA" id="ARBA00009387"/>
    </source>
</evidence>
<dbReference type="PANTHER" id="PTHR37423:SF2">
    <property type="entry name" value="MEMBRANE-BOUND LYTIC MUREIN TRANSGLYCOSYLASE C"/>
    <property type="match status" value="1"/>
</dbReference>
<organism evidence="4 5">
    <name type="scientific">Acetobacter pasteurianus subsp. pasteurianus</name>
    <dbReference type="NCBI Taxonomy" id="481145"/>
    <lineage>
        <taxon>Bacteria</taxon>
        <taxon>Pseudomonadati</taxon>
        <taxon>Pseudomonadota</taxon>
        <taxon>Alphaproteobacteria</taxon>
        <taxon>Acetobacterales</taxon>
        <taxon>Acetobacteraceae</taxon>
        <taxon>Acetobacter</taxon>
    </lineage>
</organism>
<sequence length="449" mass="47170">MDVEKPRNPCFLSQVYGTSLIGKSSCGRGRQVSFRIQQRQTVCAALLLGLAGCATPAVRPGGYASSQAYYQAAYERSEANPAAYRPVGPAEDPWGPYIREAAQRFSIPESWIRAVMQQESGGHQYLDGQLTTSSAGAMGLMQLMPATYADMQSQFNLGGDPYNPHDNIMAGAGYIRQMYDHYGTPGFLAAYNAGPQRVDDYLTSGRPLPDETVNYVASITPHLGTATAPAGSFAPAPSPVMVASAGSSIVAAPVAEYARADLSRTADGCLRDPDAAYDPSTPCLMDRDTPHPDPQPVEEAAPVEVAQAQPAGVSDQAVTATPLAVVPAGAGSTPVQAAAYNIPSEQRGYARSSPAHVLTLPSSSLSARSSGAVQVGAFASYAEAQHTLESVNRLLTAHALSVRPTVTQASVAGRSYYRAQFITAQNTGPADVCQVLRARALPCIQVRGG</sequence>
<protein>
    <recommendedName>
        <fullName evidence="3">Transglycosylase SLT domain-containing protein</fullName>
    </recommendedName>
</protein>